<keyword evidence="5 10" id="KW-0347">Helicase</keyword>
<dbReference type="Pfam" id="PF07717">
    <property type="entry name" value="OB_NTP_bind"/>
    <property type="match status" value="1"/>
</dbReference>
<evidence type="ECO:0000256" key="7">
    <source>
        <dbReference type="SAM" id="MobiDB-lite"/>
    </source>
</evidence>
<dbReference type="InterPro" id="IPR002464">
    <property type="entry name" value="DNA/RNA_helicase_DEAH_CS"/>
</dbReference>
<dbReference type="Pfam" id="PF00270">
    <property type="entry name" value="DEAD"/>
    <property type="match status" value="1"/>
</dbReference>
<dbReference type="PROSITE" id="PS51194">
    <property type="entry name" value="HELICASE_CTER"/>
    <property type="match status" value="1"/>
</dbReference>
<evidence type="ECO:0000259" key="9">
    <source>
        <dbReference type="PROSITE" id="PS51194"/>
    </source>
</evidence>
<evidence type="ECO:0000256" key="2">
    <source>
        <dbReference type="ARBA" id="ARBA00012552"/>
    </source>
</evidence>
<feature type="region of interest" description="Disordered" evidence="7">
    <location>
        <begin position="693"/>
        <end position="712"/>
    </location>
</feature>
<dbReference type="InterPro" id="IPR001650">
    <property type="entry name" value="Helicase_C-like"/>
</dbReference>
<proteinExistence type="inferred from homology"/>
<dbReference type="Proteomes" id="UP001412067">
    <property type="component" value="Unassembled WGS sequence"/>
</dbReference>
<evidence type="ECO:0000256" key="4">
    <source>
        <dbReference type="ARBA" id="ARBA00022801"/>
    </source>
</evidence>
<dbReference type="Pfam" id="PF21010">
    <property type="entry name" value="HA2_C"/>
    <property type="match status" value="1"/>
</dbReference>
<dbReference type="InterPro" id="IPR011545">
    <property type="entry name" value="DEAD/DEAH_box_helicase_dom"/>
</dbReference>
<feature type="domain" description="Helicase ATP-binding" evidence="8">
    <location>
        <begin position="382"/>
        <end position="574"/>
    </location>
</feature>
<dbReference type="InterPro" id="IPR007502">
    <property type="entry name" value="Helicase-assoc_dom"/>
</dbReference>
<dbReference type="InterPro" id="IPR056371">
    <property type="entry name" value="DHX37-like_C"/>
</dbReference>
<evidence type="ECO:0000259" key="8">
    <source>
        <dbReference type="PROSITE" id="PS51192"/>
    </source>
</evidence>
<dbReference type="SUPFAM" id="SSF52540">
    <property type="entry name" value="P-loop containing nucleoside triphosphate hydrolases"/>
    <property type="match status" value="1"/>
</dbReference>
<dbReference type="SMART" id="SM00487">
    <property type="entry name" value="DEXDc"/>
    <property type="match status" value="1"/>
</dbReference>
<name>A0ABR2N1I2_9ASPA</name>
<dbReference type="InterPro" id="IPR027417">
    <property type="entry name" value="P-loop_NTPase"/>
</dbReference>
<comment type="similarity">
    <text evidence="1">Belongs to the DEAD box helicase family. DEAH subfamily.</text>
</comment>
<evidence type="ECO:0000313" key="10">
    <source>
        <dbReference type="EMBL" id="KAK8969619.1"/>
    </source>
</evidence>
<dbReference type="PANTHER" id="PTHR18934:SF99">
    <property type="entry name" value="ATP-DEPENDENT RNA HELICASE DHX37-RELATED"/>
    <property type="match status" value="1"/>
</dbReference>
<keyword evidence="6" id="KW-0067">ATP-binding</keyword>
<dbReference type="SMART" id="SM00847">
    <property type="entry name" value="HA2"/>
    <property type="match status" value="1"/>
</dbReference>
<evidence type="ECO:0000313" key="11">
    <source>
        <dbReference type="Proteomes" id="UP001412067"/>
    </source>
</evidence>
<dbReference type="PROSITE" id="PS00690">
    <property type="entry name" value="DEAH_ATP_HELICASE"/>
    <property type="match status" value="1"/>
</dbReference>
<dbReference type="GO" id="GO:0004386">
    <property type="term" value="F:helicase activity"/>
    <property type="evidence" value="ECO:0007669"/>
    <property type="project" value="UniProtKB-KW"/>
</dbReference>
<keyword evidence="11" id="KW-1185">Reference proteome</keyword>
<keyword evidence="3" id="KW-0547">Nucleotide-binding</keyword>
<dbReference type="Pfam" id="PF00271">
    <property type="entry name" value="Helicase_C"/>
    <property type="match status" value="1"/>
</dbReference>
<reference evidence="10 11" key="1">
    <citation type="journal article" date="2022" name="Nat. Plants">
        <title>Genomes of leafy and leafless Platanthera orchids illuminate the evolution of mycoheterotrophy.</title>
        <authorList>
            <person name="Li M.H."/>
            <person name="Liu K.W."/>
            <person name="Li Z."/>
            <person name="Lu H.C."/>
            <person name="Ye Q.L."/>
            <person name="Zhang D."/>
            <person name="Wang J.Y."/>
            <person name="Li Y.F."/>
            <person name="Zhong Z.M."/>
            <person name="Liu X."/>
            <person name="Yu X."/>
            <person name="Liu D.K."/>
            <person name="Tu X.D."/>
            <person name="Liu B."/>
            <person name="Hao Y."/>
            <person name="Liao X.Y."/>
            <person name="Jiang Y.T."/>
            <person name="Sun W.H."/>
            <person name="Chen J."/>
            <person name="Chen Y.Q."/>
            <person name="Ai Y."/>
            <person name="Zhai J.W."/>
            <person name="Wu S.S."/>
            <person name="Zhou Z."/>
            <person name="Hsiao Y.Y."/>
            <person name="Wu W.L."/>
            <person name="Chen Y.Y."/>
            <person name="Lin Y.F."/>
            <person name="Hsu J.L."/>
            <person name="Li C.Y."/>
            <person name="Wang Z.W."/>
            <person name="Zhao X."/>
            <person name="Zhong W.Y."/>
            <person name="Ma X.K."/>
            <person name="Ma L."/>
            <person name="Huang J."/>
            <person name="Chen G.Z."/>
            <person name="Huang M.Z."/>
            <person name="Huang L."/>
            <person name="Peng D.H."/>
            <person name="Luo Y.B."/>
            <person name="Zou S.Q."/>
            <person name="Chen S.P."/>
            <person name="Lan S."/>
            <person name="Tsai W.C."/>
            <person name="Van de Peer Y."/>
            <person name="Liu Z.J."/>
        </authorList>
    </citation>
    <scope>NUCLEOTIDE SEQUENCE [LARGE SCALE GENOMIC DNA]</scope>
    <source>
        <strain evidence="10">Lor288</strain>
    </source>
</reference>
<evidence type="ECO:0000256" key="1">
    <source>
        <dbReference type="ARBA" id="ARBA00008792"/>
    </source>
</evidence>
<gene>
    <name evidence="10" type="ORF">KSP40_PGU016013</name>
</gene>
<organism evidence="10 11">
    <name type="scientific">Platanthera guangdongensis</name>
    <dbReference type="NCBI Taxonomy" id="2320717"/>
    <lineage>
        <taxon>Eukaryota</taxon>
        <taxon>Viridiplantae</taxon>
        <taxon>Streptophyta</taxon>
        <taxon>Embryophyta</taxon>
        <taxon>Tracheophyta</taxon>
        <taxon>Spermatophyta</taxon>
        <taxon>Magnoliopsida</taxon>
        <taxon>Liliopsida</taxon>
        <taxon>Asparagales</taxon>
        <taxon>Orchidaceae</taxon>
        <taxon>Orchidoideae</taxon>
        <taxon>Orchideae</taxon>
        <taxon>Orchidinae</taxon>
        <taxon>Platanthera</taxon>
    </lineage>
</organism>
<dbReference type="Pfam" id="PF23362">
    <property type="entry name" value="DHX37_C"/>
    <property type="match status" value="1"/>
</dbReference>
<feature type="compositionally biased region" description="Acidic residues" evidence="7">
    <location>
        <begin position="699"/>
        <end position="709"/>
    </location>
</feature>
<dbReference type="InterPro" id="IPR014001">
    <property type="entry name" value="Helicase_ATP-bd"/>
</dbReference>
<comment type="caution">
    <text evidence="10">The sequence shown here is derived from an EMBL/GenBank/DDBJ whole genome shotgun (WGS) entry which is preliminary data.</text>
</comment>
<dbReference type="EMBL" id="JBBWWR010000003">
    <property type="protein sequence ID" value="KAK8969619.1"/>
    <property type="molecule type" value="Genomic_DNA"/>
</dbReference>
<accession>A0ABR2N1I2</accession>
<dbReference type="Pfam" id="PF04408">
    <property type="entry name" value="WHD_HA2"/>
    <property type="match status" value="1"/>
</dbReference>
<dbReference type="InterPro" id="IPR011709">
    <property type="entry name" value="DEAD-box_helicase_OB_fold"/>
</dbReference>
<dbReference type="PROSITE" id="PS51192">
    <property type="entry name" value="HELICASE_ATP_BIND_1"/>
    <property type="match status" value="1"/>
</dbReference>
<feature type="domain" description="Helicase C-terminal" evidence="9">
    <location>
        <begin position="713"/>
        <end position="915"/>
    </location>
</feature>
<dbReference type="Gene3D" id="3.40.50.300">
    <property type="entry name" value="P-loop containing nucleotide triphosphate hydrolases"/>
    <property type="match status" value="3"/>
</dbReference>
<protein>
    <recommendedName>
        <fullName evidence="2">RNA helicase</fullName>
        <ecNumber evidence="2">3.6.4.13</ecNumber>
    </recommendedName>
</protein>
<sequence>MSSSRCGTNAAVFVSRNSFFFLLRRFSSLLSQARLGRNFFYPICFSLKADQHGDHTVATGIRLASTVASLNEEGSNSLILPGKRFKTNGKAKGKVFRNHKAAASPALSKAKRRKLQKLQEEKEKKLMLSKSIKILQKYKIRDVAYSILQSSGTIGQAETLREKRRLAVQFSKAGLEIPDNVSLFKKENKFSENVVRCSDQGKLIVCSDEGLRSMEQIENDDYVGSSCKKFVENYNCNGVSHMKSLENDIYKVAPDAELVVSADTSQQYPLQTHLGSGFKMSVNTESDIMLSSLECAKKVGNKVVNEDINSSIPASCIRDNQNSSSLQGADEANKYAEKLEAPMHFATNDHRSPAIVVHVSRPLEVEKKREDLPIITSEQEIMEAINEHPILILCGETGCGKTTQVPQFLYEAGYGSSNNNNRKGIIGITQPRRVAVLATAKRVSYEMGLNLGKEIGFQVRHDRMIGNDCSIKFMTDGILLREAQSDFLLKRYSVIIIDEAHERSLNTDILIGMLSRIVKIRQELYQEQHKKILSGGKISPKNLVTGLKLVLMSATLRVEDFVSNKKLFQHPPPVLKIEGRQYTVTVHFSKKTPEDYVGLAYKKVLSIHKKLPPGGILVFVTGQREVEYLCKKLRKASQKKYDSSIKKKMKNETPTVSDQDMKDIDDAFWAEDNNPNQQTGSFCSYEDELEVIDEHSSESESDNESDESVEDSKIENCIESENQEGDGSVLDFLKKSECLSSLKASFEALAGKIPKGTADENPGVQHASQIKKSSTKRAVPVGPLYVLPLYAMLPASGQLRVFEKVPEGERLVVVATNVAETSLTIPYIKYVVDTGKEKVKNYNYGNGMASFEVQWISKASAAQRAGRAGRTRNGHCFRLYSSAAFSKDDIFPEFSCPEISKVPVDGVVLLMKSLAIDKVENFPFPTPPKASALEEAQRCLKATEALDEEGKITSLGRAMAHYPMSPRHSCMIITTIQNLKNQRGFARTNLVLGYAVAAAASLSFPNPFLAQFDGIQELENHGDEKAQEKPESKKKMKATAKESRARFCNARSDALTIAYALQLFELADSPFEFCRNHSFHLKTMEEMSKLRKQILQMIFRRPETSHGISWEHGSFKDVEIAWSVHYSKHPLQLNEEELLAQAICAGWADRVAKRIRTISPSSAEHKAHAARYQSCASDDTIYLHRRSSVSSTAPEFVVYNELLRENRPYMHGVTAVKSDWLVRYAKSLCCFSAPLRDPKPFYEPLTDRTFCWVNPVFGRHNWELPLLSLPIKNKNLRVSVFACALLEGNVLPCLKIAKNFLAAMPSSMLRPEALVHRRVGDLLRTLKKGSRTVDTRAKLKEMWSENPVFLRPELRSWFQEKFHSQFEQFWEKLLQEVELEGFELFPKRAKKDNRAVS</sequence>
<dbReference type="PANTHER" id="PTHR18934">
    <property type="entry name" value="ATP-DEPENDENT RNA HELICASE"/>
    <property type="match status" value="1"/>
</dbReference>
<dbReference type="SMART" id="SM00490">
    <property type="entry name" value="HELICc"/>
    <property type="match status" value="1"/>
</dbReference>
<evidence type="ECO:0000256" key="3">
    <source>
        <dbReference type="ARBA" id="ARBA00022741"/>
    </source>
</evidence>
<dbReference type="CDD" id="cd17982">
    <property type="entry name" value="DEXHc_DHX37"/>
    <property type="match status" value="1"/>
</dbReference>
<dbReference type="InterPro" id="IPR048333">
    <property type="entry name" value="HA2_WH"/>
</dbReference>
<keyword evidence="4" id="KW-0378">Hydrolase</keyword>
<evidence type="ECO:0000256" key="5">
    <source>
        <dbReference type="ARBA" id="ARBA00022806"/>
    </source>
</evidence>
<dbReference type="CDD" id="cd18791">
    <property type="entry name" value="SF2_C_RHA"/>
    <property type="match status" value="1"/>
</dbReference>
<dbReference type="Gene3D" id="1.20.120.1080">
    <property type="match status" value="1"/>
</dbReference>
<dbReference type="EC" id="3.6.4.13" evidence="2"/>
<evidence type="ECO:0000256" key="6">
    <source>
        <dbReference type="ARBA" id="ARBA00022840"/>
    </source>
</evidence>